<organism evidence="2 3">
    <name type="scientific">Lacticaseibacillus brantae DSM 23927</name>
    <dbReference type="NCBI Taxonomy" id="1423727"/>
    <lineage>
        <taxon>Bacteria</taxon>
        <taxon>Bacillati</taxon>
        <taxon>Bacillota</taxon>
        <taxon>Bacilli</taxon>
        <taxon>Lactobacillales</taxon>
        <taxon>Lactobacillaceae</taxon>
        <taxon>Lacticaseibacillus</taxon>
    </lineage>
</organism>
<dbReference type="InterPro" id="IPR051448">
    <property type="entry name" value="CdaR-like_regulators"/>
</dbReference>
<dbReference type="PATRIC" id="fig|1423727.3.peg.1639"/>
<dbReference type="EMBL" id="AYZQ01000004">
    <property type="protein sequence ID" value="KRM71502.1"/>
    <property type="molecule type" value="Genomic_DNA"/>
</dbReference>
<evidence type="ECO:0000313" key="2">
    <source>
        <dbReference type="EMBL" id="KRM71502.1"/>
    </source>
</evidence>
<dbReference type="InterPro" id="IPR009057">
    <property type="entry name" value="Homeodomain-like_sf"/>
</dbReference>
<dbReference type="InterPro" id="IPR042070">
    <property type="entry name" value="PucR_C-HTH_sf"/>
</dbReference>
<dbReference type="SUPFAM" id="SSF46689">
    <property type="entry name" value="Homeodomain-like"/>
    <property type="match status" value="1"/>
</dbReference>
<evidence type="ECO:0000259" key="1">
    <source>
        <dbReference type="Pfam" id="PF13556"/>
    </source>
</evidence>
<name>A0A0R2AVP0_9LACO</name>
<evidence type="ECO:0000313" key="3">
    <source>
        <dbReference type="Proteomes" id="UP000051672"/>
    </source>
</evidence>
<protein>
    <submittedName>
        <fullName evidence="2">Transcriptional regulator</fullName>
    </submittedName>
</protein>
<proteinExistence type="predicted"/>
<dbReference type="Proteomes" id="UP000051672">
    <property type="component" value="Unassembled WGS sequence"/>
</dbReference>
<dbReference type="Gene3D" id="1.10.10.2840">
    <property type="entry name" value="PucR C-terminal helix-turn-helix domain"/>
    <property type="match status" value="1"/>
</dbReference>
<dbReference type="PANTHER" id="PTHR33744">
    <property type="entry name" value="CARBOHYDRATE DIACID REGULATOR"/>
    <property type="match status" value="1"/>
</dbReference>
<reference evidence="2 3" key="1">
    <citation type="journal article" date="2015" name="Genome Announc.">
        <title>Expanding the biotechnology potential of lactobacilli through comparative genomics of 213 strains and associated genera.</title>
        <authorList>
            <person name="Sun Z."/>
            <person name="Harris H.M."/>
            <person name="McCann A."/>
            <person name="Guo C."/>
            <person name="Argimon S."/>
            <person name="Zhang W."/>
            <person name="Yang X."/>
            <person name="Jeffery I.B."/>
            <person name="Cooney J.C."/>
            <person name="Kagawa T.F."/>
            <person name="Liu W."/>
            <person name="Song Y."/>
            <person name="Salvetti E."/>
            <person name="Wrobel A."/>
            <person name="Rasinkangas P."/>
            <person name="Parkhill J."/>
            <person name="Rea M.C."/>
            <person name="O'Sullivan O."/>
            <person name="Ritari J."/>
            <person name="Douillard F.P."/>
            <person name="Paul Ross R."/>
            <person name="Yang R."/>
            <person name="Briner A.E."/>
            <person name="Felis G.E."/>
            <person name="de Vos W.M."/>
            <person name="Barrangou R."/>
            <person name="Klaenhammer T.R."/>
            <person name="Caufield P.W."/>
            <person name="Cui Y."/>
            <person name="Zhang H."/>
            <person name="O'Toole P.W."/>
        </authorList>
    </citation>
    <scope>NUCLEOTIDE SEQUENCE [LARGE SCALE GENOMIC DNA]</scope>
    <source>
        <strain evidence="2 3">DSM 23927</strain>
    </source>
</reference>
<accession>A0A0R2AVP0</accession>
<sequence length="280" mass="31109">MQGGLALDLTNFKQLFPHVILEQPFPPDSLVLTIDHQLVALPAADLTAREQALLAPLQTRQHDPWAQFLAEGGQQPAVDGSVRLLIFAVDFSQAQGNRHAWLEALISLLPQVETGFFLNKQQGVVIEPKTAASLSMTDFDGVVSTLDTDFETETHLFVGSFWPVNQALPAIFQEELALATSTSQTVTNLPQTALRYYTTPKREQSPILSSLQTQIQHDYPDMVPVIGALYHHQGNISSAAKALYLHRNTLQYRLDKFQEQTGFALKNMDDLVLCYLLVAN</sequence>
<feature type="domain" description="PucR C-terminal helix-turn-helix" evidence="1">
    <location>
        <begin position="227"/>
        <end position="276"/>
    </location>
</feature>
<keyword evidence="3" id="KW-1185">Reference proteome</keyword>
<dbReference type="InterPro" id="IPR025736">
    <property type="entry name" value="PucR_C-HTH_dom"/>
</dbReference>
<comment type="caution">
    <text evidence="2">The sequence shown here is derived from an EMBL/GenBank/DDBJ whole genome shotgun (WGS) entry which is preliminary data.</text>
</comment>
<dbReference type="AlphaFoldDB" id="A0A0R2AVP0"/>
<dbReference type="PANTHER" id="PTHR33744:SF15">
    <property type="entry name" value="CARBOHYDRATE DIACID REGULATOR"/>
    <property type="match status" value="1"/>
</dbReference>
<gene>
    <name evidence="2" type="ORF">FC34_GL001617</name>
</gene>
<dbReference type="Pfam" id="PF13556">
    <property type="entry name" value="HTH_30"/>
    <property type="match status" value="1"/>
</dbReference>